<dbReference type="Gene3D" id="3.50.50.60">
    <property type="entry name" value="FAD/NAD(P)-binding domain"/>
    <property type="match status" value="1"/>
</dbReference>
<dbReference type="InterPro" id="IPR000172">
    <property type="entry name" value="GMC_OxRdtase_N"/>
</dbReference>
<comment type="similarity">
    <text evidence="3">Belongs to the GMC oxidoreductase family.</text>
</comment>
<dbReference type="EMBL" id="JQGA01000520">
    <property type="protein sequence ID" value="KGO75080.1"/>
    <property type="molecule type" value="Genomic_DNA"/>
</dbReference>
<feature type="binding site" evidence="6">
    <location>
        <position position="237"/>
    </location>
    <ligand>
        <name>FAD</name>
        <dbReference type="ChEBI" id="CHEBI:57692"/>
    </ligand>
</feature>
<dbReference type="InterPro" id="IPR036188">
    <property type="entry name" value="FAD/NAD-bd_sf"/>
</dbReference>
<keyword evidence="4" id="KW-0963">Cytoplasm</keyword>
<evidence type="ECO:0000256" key="5">
    <source>
        <dbReference type="ARBA" id="ARBA00022512"/>
    </source>
</evidence>
<dbReference type="Gene3D" id="3.30.560.10">
    <property type="entry name" value="Glucose Oxidase, domain 3"/>
    <property type="match status" value="1"/>
</dbReference>
<gene>
    <name evidence="8" type="ORF">PITC_058320</name>
</gene>
<dbReference type="Proteomes" id="UP000030104">
    <property type="component" value="Unassembled WGS sequence"/>
</dbReference>
<dbReference type="GO" id="GO:0016614">
    <property type="term" value="F:oxidoreductase activity, acting on CH-OH group of donors"/>
    <property type="evidence" value="ECO:0007669"/>
    <property type="project" value="InterPro"/>
</dbReference>
<name>A0A0A2LEK8_PENIT</name>
<dbReference type="PIRSF" id="PIRSF000137">
    <property type="entry name" value="Alcohol_oxidase"/>
    <property type="match status" value="1"/>
</dbReference>
<dbReference type="AlphaFoldDB" id="A0A0A2LEK8"/>
<proteinExistence type="inferred from homology"/>
<dbReference type="GO" id="GO:0050660">
    <property type="term" value="F:flavin adenine dinucleotide binding"/>
    <property type="evidence" value="ECO:0007669"/>
    <property type="project" value="InterPro"/>
</dbReference>
<evidence type="ECO:0000313" key="9">
    <source>
        <dbReference type="Proteomes" id="UP000030104"/>
    </source>
</evidence>
<feature type="domain" description="Glucose-methanol-choline oxidoreductase N-terminal" evidence="7">
    <location>
        <begin position="279"/>
        <end position="293"/>
    </location>
</feature>
<comment type="caution">
    <text evidence="8">The sequence shown here is derived from an EMBL/GenBank/DDBJ whole genome shotgun (WGS) entry which is preliminary data.</text>
</comment>
<dbReference type="OMA" id="ARHTQYI"/>
<dbReference type="STRING" id="40296.A0A0A2LEK8"/>
<keyword evidence="6" id="KW-0274">FAD</keyword>
<keyword evidence="5" id="KW-0134">Cell wall</keyword>
<dbReference type="PROSITE" id="PS00624">
    <property type="entry name" value="GMC_OXRED_2"/>
    <property type="match status" value="1"/>
</dbReference>
<dbReference type="Pfam" id="PF00732">
    <property type="entry name" value="GMC_oxred_N"/>
    <property type="match status" value="1"/>
</dbReference>
<reference evidence="8 9" key="1">
    <citation type="journal article" date="2015" name="Mol. Plant Microbe Interact.">
        <title>Genome, transcriptome, and functional analyses of Penicillium expansum provide new insights into secondary metabolism and pathogenicity.</title>
        <authorList>
            <person name="Ballester A.R."/>
            <person name="Marcet-Houben M."/>
            <person name="Levin E."/>
            <person name="Sela N."/>
            <person name="Selma-Lazaro C."/>
            <person name="Carmona L."/>
            <person name="Wisniewski M."/>
            <person name="Droby S."/>
            <person name="Gonzalez-Candelas L."/>
            <person name="Gabaldon T."/>
        </authorList>
    </citation>
    <scope>NUCLEOTIDE SEQUENCE [LARGE SCALE GENOMIC DNA]</scope>
    <source>
        <strain evidence="8 9">PHI-1</strain>
    </source>
</reference>
<evidence type="ECO:0000259" key="7">
    <source>
        <dbReference type="PROSITE" id="PS00624"/>
    </source>
</evidence>
<accession>A0A0A2LEK8</accession>
<dbReference type="PhylomeDB" id="A0A0A2LEK8"/>
<keyword evidence="5" id="KW-0964">Secreted</keyword>
<dbReference type="PANTHER" id="PTHR11552:SF210">
    <property type="entry name" value="GLUCOSE-METHANOL-CHOLINE OXIDOREDUCTASE N-TERMINAL DOMAIN-CONTAINING PROTEIN-RELATED"/>
    <property type="match status" value="1"/>
</dbReference>
<dbReference type="OrthoDB" id="269227at2759"/>
<dbReference type="InterPro" id="IPR012132">
    <property type="entry name" value="GMC_OxRdtase"/>
</dbReference>
<dbReference type="HOGENOM" id="CLU_002865_6_2_1"/>
<dbReference type="InterPro" id="IPR007867">
    <property type="entry name" value="GMC_OxRtase_C"/>
</dbReference>
<keyword evidence="9" id="KW-1185">Reference proteome</keyword>
<evidence type="ECO:0000256" key="3">
    <source>
        <dbReference type="ARBA" id="ARBA00010790"/>
    </source>
</evidence>
<evidence type="ECO:0000256" key="6">
    <source>
        <dbReference type="PIRSR" id="PIRSR000137-2"/>
    </source>
</evidence>
<keyword evidence="6" id="KW-0285">Flavoprotein</keyword>
<dbReference type="Pfam" id="PF05199">
    <property type="entry name" value="GMC_oxred_C"/>
    <property type="match status" value="1"/>
</dbReference>
<protein>
    <submittedName>
        <fullName evidence="8">Glucose-methanol-choline oxidoreductase, C-terminal</fullName>
    </submittedName>
</protein>
<dbReference type="SUPFAM" id="SSF54373">
    <property type="entry name" value="FAD-linked reductases, C-terminal domain"/>
    <property type="match status" value="1"/>
</dbReference>
<dbReference type="PANTHER" id="PTHR11552">
    <property type="entry name" value="GLUCOSE-METHANOL-CHOLINE GMC OXIDOREDUCTASE"/>
    <property type="match status" value="1"/>
</dbReference>
<dbReference type="SUPFAM" id="SSF51905">
    <property type="entry name" value="FAD/NAD(P)-binding domain"/>
    <property type="match status" value="1"/>
</dbReference>
<organism evidence="8 9">
    <name type="scientific">Penicillium italicum</name>
    <name type="common">Blue mold</name>
    <dbReference type="NCBI Taxonomy" id="40296"/>
    <lineage>
        <taxon>Eukaryota</taxon>
        <taxon>Fungi</taxon>
        <taxon>Dikarya</taxon>
        <taxon>Ascomycota</taxon>
        <taxon>Pezizomycotina</taxon>
        <taxon>Eurotiomycetes</taxon>
        <taxon>Eurotiomycetidae</taxon>
        <taxon>Eurotiales</taxon>
        <taxon>Aspergillaceae</taxon>
        <taxon>Penicillium</taxon>
    </lineage>
</organism>
<evidence type="ECO:0000256" key="1">
    <source>
        <dbReference type="ARBA" id="ARBA00004191"/>
    </source>
</evidence>
<dbReference type="GO" id="GO:0005737">
    <property type="term" value="C:cytoplasm"/>
    <property type="evidence" value="ECO:0007669"/>
    <property type="project" value="UniProtKB-SubCell"/>
</dbReference>
<sequence length="605" mass="66137">MTAASQYREFDYIVIGAGIGGLVIATRLSEDDTKNILLVEAGPDRTEDPRVMTPGLTTTLFGDKEVDWDFMTEPQPHVNGRQIPQPRGRMVGGSSGLNFSMIMYPSLQDFEAWERLGNKQWGAECMAPYLRKFHKYSPPDYAVAEQLGLGGYMDPTQQGLNGPLPVSFPALYGTFNHAWDETFARLGWQNAEDPINGTKLGAFTCPLSVDAENSTRGSASAYLTGRPNVSLLTETRVERILFATNDKSNGQPTATGIQINGMDGRKVVLATKEVILCAGSLQSPQLLELSGIGNARLLKKCGIPVIVDLPGVGENLQDHCISSISYKVADDQVSGDIMRDPQVTQAIMELYQKTRTGPMAGMPISVAYLPLVDDRKRASAEDRRDTINSHLDDSIQTKILAQMLRDGAEATAEYMFLPLQIHANPGPTSMADLFEKKADGSYISILAMLSHPFSRGSVHIKSSDITDKPVFDPSYLSHPLDLKILARHTQYIDQIARSEPFASLIQPDVRIPDLSTTPNLSDLDAAKDLVKDRLLSCFHPAGSCSMMPVELEGVVDDQLRVHGTSNLRVVDASIFPLEPRGNIQATVYAVAERAADLIGEKSELL</sequence>
<evidence type="ECO:0000256" key="2">
    <source>
        <dbReference type="ARBA" id="ARBA00004496"/>
    </source>
</evidence>
<evidence type="ECO:0000256" key="4">
    <source>
        <dbReference type="ARBA" id="ARBA00022490"/>
    </source>
</evidence>
<comment type="subcellular location">
    <subcellularLocation>
        <location evidence="2">Cytoplasm</location>
    </subcellularLocation>
    <subcellularLocation>
        <location evidence="1">Secreted</location>
        <location evidence="1">Cell wall</location>
    </subcellularLocation>
</comment>
<evidence type="ECO:0000313" key="8">
    <source>
        <dbReference type="EMBL" id="KGO75080.1"/>
    </source>
</evidence>
<comment type="cofactor">
    <cofactor evidence="6">
        <name>FAD</name>
        <dbReference type="ChEBI" id="CHEBI:57692"/>
    </cofactor>
</comment>